<sequence>MSLTIGVVMDPIASITYYKDTTLALLLAAAERGHDLVYMEPADLYLARDRARASARPLKVFDSAECWYELGAPEDIALGELDVILMRKDPPFDTDYIYSTYILEAAQRQGAMVVNDPRSLRDCNEKMFATQFPQCCPPMIVSARMDQLKNFHKEHGDVIFKPLDGMGGSSIFRCKQGDPNVGVILETLTGHGRHLTMAQKFIPEISNGDKRILVVAGEAIPYALARIPAEGETRGNLAAGGRGVAQPLTDKDRWIVSQVADQLIERGLLFVGLDVIGDYLTEINVTSPTCVREIDKAYNTRIGAALMSAIETMLSERDQGR</sequence>
<dbReference type="Proteomes" id="UP001168380">
    <property type="component" value="Unassembled WGS sequence"/>
</dbReference>
<gene>
    <name evidence="10 12" type="primary">gshB</name>
    <name evidence="12" type="ORF">QWI16_13435</name>
</gene>
<protein>
    <recommendedName>
        <fullName evidence="10">Glutathione synthetase</fullName>
        <ecNumber evidence="10">6.3.2.3</ecNumber>
    </recommendedName>
    <alternativeName>
        <fullName evidence="10">GSH synthetase</fullName>
        <shortName evidence="10">GSH-S</shortName>
        <shortName evidence="10">GSHase</shortName>
    </alternativeName>
    <alternativeName>
        <fullName evidence="10">Glutathione synthase</fullName>
    </alternativeName>
</protein>
<keyword evidence="9" id="KW-0464">Manganese</keyword>
<evidence type="ECO:0000259" key="11">
    <source>
        <dbReference type="PROSITE" id="PS50975"/>
    </source>
</evidence>
<dbReference type="HAMAP" id="MF_00162">
    <property type="entry name" value="GSH_S"/>
    <property type="match status" value="1"/>
</dbReference>
<keyword evidence="8" id="KW-0460">Magnesium</keyword>
<comment type="caution">
    <text evidence="12">The sequence shown here is derived from an EMBL/GenBank/DDBJ whole genome shotgun (WGS) entry which is preliminary data.</text>
</comment>
<name>A0ABT8TGG3_9GAMM</name>
<evidence type="ECO:0000256" key="2">
    <source>
        <dbReference type="ARBA" id="ARBA00001946"/>
    </source>
</evidence>
<evidence type="ECO:0000256" key="6">
    <source>
        <dbReference type="ARBA" id="ARBA00022741"/>
    </source>
</evidence>
<dbReference type="InterPro" id="IPR004215">
    <property type="entry name" value="GSHS_N"/>
</dbReference>
<evidence type="ECO:0000313" key="12">
    <source>
        <dbReference type="EMBL" id="MDO3383177.1"/>
    </source>
</evidence>
<dbReference type="Gene3D" id="3.30.1490.20">
    <property type="entry name" value="ATP-grasp fold, A domain"/>
    <property type="match status" value="1"/>
</dbReference>
<dbReference type="EMBL" id="JAULRT010000060">
    <property type="protein sequence ID" value="MDO3383177.1"/>
    <property type="molecule type" value="Genomic_DNA"/>
</dbReference>
<dbReference type="Pfam" id="PF02951">
    <property type="entry name" value="GSH-S_N"/>
    <property type="match status" value="1"/>
</dbReference>
<dbReference type="Gene3D" id="3.30.470.20">
    <property type="entry name" value="ATP-grasp fold, B domain"/>
    <property type="match status" value="1"/>
</dbReference>
<keyword evidence="3 10" id="KW-0436">Ligase</keyword>
<dbReference type="PANTHER" id="PTHR21621">
    <property type="entry name" value="RIBOSOMAL PROTEIN S6 MODIFICATION PROTEIN"/>
    <property type="match status" value="1"/>
</dbReference>
<dbReference type="Gene3D" id="3.40.50.20">
    <property type="match status" value="1"/>
</dbReference>
<evidence type="ECO:0000256" key="5">
    <source>
        <dbReference type="ARBA" id="ARBA00022723"/>
    </source>
</evidence>
<dbReference type="SUPFAM" id="SSF52440">
    <property type="entry name" value="PreATP-grasp domain"/>
    <property type="match status" value="1"/>
</dbReference>
<keyword evidence="4 10" id="KW-0317">Glutathione biosynthesis</keyword>
<evidence type="ECO:0000256" key="3">
    <source>
        <dbReference type="ARBA" id="ARBA00022598"/>
    </source>
</evidence>
<organism evidence="12 13">
    <name type="scientific">Gilvimarinus algae</name>
    <dbReference type="NCBI Taxonomy" id="3058037"/>
    <lineage>
        <taxon>Bacteria</taxon>
        <taxon>Pseudomonadati</taxon>
        <taxon>Pseudomonadota</taxon>
        <taxon>Gammaproteobacteria</taxon>
        <taxon>Cellvibrionales</taxon>
        <taxon>Cellvibrionaceae</taxon>
        <taxon>Gilvimarinus</taxon>
    </lineage>
</organism>
<keyword evidence="7 10" id="KW-0067">ATP-binding</keyword>
<dbReference type="GO" id="GO:0004363">
    <property type="term" value="F:glutathione synthase activity"/>
    <property type="evidence" value="ECO:0007669"/>
    <property type="project" value="UniProtKB-EC"/>
</dbReference>
<evidence type="ECO:0000256" key="4">
    <source>
        <dbReference type="ARBA" id="ARBA00022684"/>
    </source>
</evidence>
<comment type="cofactor">
    <cofactor evidence="1">
        <name>Mn(2+)</name>
        <dbReference type="ChEBI" id="CHEBI:29035"/>
    </cofactor>
</comment>
<dbReference type="InterPro" id="IPR011761">
    <property type="entry name" value="ATP-grasp"/>
</dbReference>
<dbReference type="InterPro" id="IPR016185">
    <property type="entry name" value="PreATP-grasp_dom_sf"/>
</dbReference>
<proteinExistence type="inferred from homology"/>
<comment type="similarity">
    <text evidence="10">Belongs to the prokaryotic GSH synthase family.</text>
</comment>
<dbReference type="EC" id="6.3.2.3" evidence="10"/>
<dbReference type="PROSITE" id="PS50975">
    <property type="entry name" value="ATP_GRASP"/>
    <property type="match status" value="1"/>
</dbReference>
<dbReference type="InterPro" id="IPR004218">
    <property type="entry name" value="GSHS_ATP-bd"/>
</dbReference>
<evidence type="ECO:0000256" key="7">
    <source>
        <dbReference type="ARBA" id="ARBA00022840"/>
    </source>
</evidence>
<evidence type="ECO:0000313" key="13">
    <source>
        <dbReference type="Proteomes" id="UP001168380"/>
    </source>
</evidence>
<keyword evidence="13" id="KW-1185">Reference proteome</keyword>
<dbReference type="SUPFAM" id="SSF56059">
    <property type="entry name" value="Glutathione synthetase ATP-binding domain-like"/>
    <property type="match status" value="1"/>
</dbReference>
<evidence type="ECO:0000256" key="8">
    <source>
        <dbReference type="ARBA" id="ARBA00022842"/>
    </source>
</evidence>
<comment type="pathway">
    <text evidence="10">Sulfur metabolism; glutathione biosynthesis; glutathione from L-cysteine and L-glutamate: step 2/2.</text>
</comment>
<evidence type="ECO:0000256" key="1">
    <source>
        <dbReference type="ARBA" id="ARBA00001936"/>
    </source>
</evidence>
<reference evidence="12" key="1">
    <citation type="submission" date="2023-07" db="EMBL/GenBank/DDBJ databases">
        <title>Gilvimarinus algae sp. nov., isolated from the surface of Kelp.</title>
        <authorList>
            <person name="Sun Y.Y."/>
            <person name="Gong Y."/>
            <person name="Du Z.J."/>
        </authorList>
    </citation>
    <scope>NUCLEOTIDE SEQUENCE</scope>
    <source>
        <strain evidence="12">SDUM040014</strain>
    </source>
</reference>
<dbReference type="NCBIfam" id="NF003573">
    <property type="entry name" value="PRK05246.1"/>
    <property type="match status" value="1"/>
</dbReference>
<dbReference type="InterPro" id="IPR013815">
    <property type="entry name" value="ATP_grasp_subdomain_1"/>
</dbReference>
<dbReference type="InterPro" id="IPR006284">
    <property type="entry name" value="Glut_synth_pro"/>
</dbReference>
<dbReference type="Pfam" id="PF02955">
    <property type="entry name" value="GSH-S_ATP"/>
    <property type="match status" value="1"/>
</dbReference>
<keyword evidence="6 10" id="KW-0547">Nucleotide-binding</keyword>
<dbReference type="PANTHER" id="PTHR21621:SF4">
    <property type="entry name" value="GLUTATHIONE SYNTHETASE"/>
    <property type="match status" value="1"/>
</dbReference>
<dbReference type="NCBIfam" id="TIGR01380">
    <property type="entry name" value="glut_syn"/>
    <property type="match status" value="1"/>
</dbReference>
<evidence type="ECO:0000256" key="10">
    <source>
        <dbReference type="HAMAP-Rule" id="MF_00162"/>
    </source>
</evidence>
<keyword evidence="5" id="KW-0479">Metal-binding</keyword>
<feature type="domain" description="ATP-grasp" evidence="11">
    <location>
        <begin position="126"/>
        <end position="311"/>
    </location>
</feature>
<dbReference type="RefSeq" id="WP_302713926.1">
    <property type="nucleotide sequence ID" value="NZ_JAULRT010000060.1"/>
</dbReference>
<comment type="cofactor">
    <cofactor evidence="2">
        <name>Mg(2+)</name>
        <dbReference type="ChEBI" id="CHEBI:18420"/>
    </cofactor>
</comment>
<accession>A0ABT8TGG3</accession>
<evidence type="ECO:0000256" key="9">
    <source>
        <dbReference type="ARBA" id="ARBA00023211"/>
    </source>
</evidence>
<comment type="catalytic activity">
    <reaction evidence="10">
        <text>gamma-L-glutamyl-L-cysteine + glycine + ATP = glutathione + ADP + phosphate + H(+)</text>
        <dbReference type="Rhea" id="RHEA:13557"/>
        <dbReference type="ChEBI" id="CHEBI:15378"/>
        <dbReference type="ChEBI" id="CHEBI:30616"/>
        <dbReference type="ChEBI" id="CHEBI:43474"/>
        <dbReference type="ChEBI" id="CHEBI:57305"/>
        <dbReference type="ChEBI" id="CHEBI:57925"/>
        <dbReference type="ChEBI" id="CHEBI:58173"/>
        <dbReference type="ChEBI" id="CHEBI:456216"/>
        <dbReference type="EC" id="6.3.2.3"/>
    </reaction>
</comment>